<protein>
    <recommendedName>
        <fullName evidence="12">Mitochondrial dicarboxylate carrier</fullName>
    </recommendedName>
</protein>
<reference evidence="10" key="1">
    <citation type="submission" date="2021-01" db="UniProtKB">
        <authorList>
            <consortium name="EnsemblMetazoa"/>
        </authorList>
    </citation>
    <scope>IDENTIFICATION</scope>
</reference>
<dbReference type="Proteomes" id="UP000594262">
    <property type="component" value="Unplaced"/>
</dbReference>
<dbReference type="GO" id="GO:0016020">
    <property type="term" value="C:membrane"/>
    <property type="evidence" value="ECO:0007669"/>
    <property type="project" value="UniProtKB-SubCell"/>
</dbReference>
<evidence type="ECO:0008006" key="12">
    <source>
        <dbReference type="Google" id="ProtNLM"/>
    </source>
</evidence>
<dbReference type="PRINTS" id="PR00926">
    <property type="entry name" value="MITOCARRIER"/>
</dbReference>
<evidence type="ECO:0000256" key="8">
    <source>
        <dbReference type="PROSITE-ProRule" id="PRU00282"/>
    </source>
</evidence>
<evidence type="ECO:0000256" key="4">
    <source>
        <dbReference type="ARBA" id="ARBA00022692"/>
    </source>
</evidence>
<evidence type="ECO:0000256" key="1">
    <source>
        <dbReference type="ARBA" id="ARBA00004141"/>
    </source>
</evidence>
<dbReference type="GeneID" id="136815354"/>
<sequence length="287" mass="31730">MSNKPKKQRWYLGGPAGAGAVLFTHPLDLLKVHLQTQAKPSKGLISAGVDVIKNDGILGLYSGISASILRQLTYTTVRFGMYEKISSSILEGRSEALPFYQKLAIGCLSGFIGGVAGNPADMVNVRMQNDMRLPKEMRRNYSHAFNGLYRVAVEDGFRTLFAGVSMTATRGLLITIGQVAVYDQTKQMLIGTGYFKDNVVTHLTSSVFAGTVATIMTQPFDVMKTRLMNAKPGEYNGIFDCARVLAKDGIFQGFYRGFVPAWIRLGPHTILTWLILEQLRRAFPYKE</sequence>
<dbReference type="InterPro" id="IPR050391">
    <property type="entry name" value="Mito_Metabolite_Transporter"/>
</dbReference>
<evidence type="ECO:0000256" key="6">
    <source>
        <dbReference type="ARBA" id="ARBA00022989"/>
    </source>
</evidence>
<comment type="subcellular location">
    <subcellularLocation>
        <location evidence="1">Membrane</location>
        <topology evidence="1">Multi-pass membrane protein</topology>
    </subcellularLocation>
</comment>
<dbReference type="InterPro" id="IPR002067">
    <property type="entry name" value="MCP"/>
</dbReference>
<dbReference type="AlphaFoldDB" id="A0A7M5X2E1"/>
<keyword evidence="4 8" id="KW-0812">Transmembrane</keyword>
<accession>A0A7M5X2E1</accession>
<feature type="repeat" description="Solcar" evidence="8">
    <location>
        <begin position="8"/>
        <end position="88"/>
    </location>
</feature>
<keyword evidence="11" id="KW-1185">Reference proteome</keyword>
<evidence type="ECO:0000313" key="11">
    <source>
        <dbReference type="Proteomes" id="UP000594262"/>
    </source>
</evidence>
<dbReference type="GO" id="GO:0055085">
    <property type="term" value="P:transmembrane transport"/>
    <property type="evidence" value="ECO:0007669"/>
    <property type="project" value="InterPro"/>
</dbReference>
<evidence type="ECO:0000256" key="7">
    <source>
        <dbReference type="ARBA" id="ARBA00023136"/>
    </source>
</evidence>
<dbReference type="PROSITE" id="PS50920">
    <property type="entry name" value="SOLCAR"/>
    <property type="match status" value="3"/>
</dbReference>
<dbReference type="OrthoDB" id="448427at2759"/>
<dbReference type="SUPFAM" id="SSF103506">
    <property type="entry name" value="Mitochondrial carrier"/>
    <property type="match status" value="1"/>
</dbReference>
<dbReference type="PANTHER" id="PTHR45618">
    <property type="entry name" value="MITOCHONDRIAL DICARBOXYLATE CARRIER-RELATED"/>
    <property type="match status" value="1"/>
</dbReference>
<dbReference type="Gene3D" id="1.50.40.10">
    <property type="entry name" value="Mitochondrial carrier domain"/>
    <property type="match status" value="1"/>
</dbReference>
<keyword evidence="5" id="KW-0677">Repeat</keyword>
<dbReference type="InterPro" id="IPR023395">
    <property type="entry name" value="MCP_dom_sf"/>
</dbReference>
<evidence type="ECO:0000256" key="5">
    <source>
        <dbReference type="ARBA" id="ARBA00022737"/>
    </source>
</evidence>
<keyword evidence="7 8" id="KW-0472">Membrane</keyword>
<evidence type="ECO:0000256" key="9">
    <source>
        <dbReference type="RuleBase" id="RU000488"/>
    </source>
</evidence>
<keyword evidence="6" id="KW-1133">Transmembrane helix</keyword>
<keyword evidence="3 9" id="KW-0813">Transport</keyword>
<dbReference type="RefSeq" id="XP_066927898.1">
    <property type="nucleotide sequence ID" value="XM_067071797.1"/>
</dbReference>
<organism evidence="10 11">
    <name type="scientific">Clytia hemisphaerica</name>
    <dbReference type="NCBI Taxonomy" id="252671"/>
    <lineage>
        <taxon>Eukaryota</taxon>
        <taxon>Metazoa</taxon>
        <taxon>Cnidaria</taxon>
        <taxon>Hydrozoa</taxon>
        <taxon>Hydroidolina</taxon>
        <taxon>Leptothecata</taxon>
        <taxon>Obeliida</taxon>
        <taxon>Clytiidae</taxon>
        <taxon>Clytia</taxon>
    </lineage>
</organism>
<feature type="repeat" description="Solcar" evidence="8">
    <location>
        <begin position="97"/>
        <end position="188"/>
    </location>
</feature>
<evidence type="ECO:0000256" key="3">
    <source>
        <dbReference type="ARBA" id="ARBA00022448"/>
    </source>
</evidence>
<dbReference type="EnsemblMetazoa" id="CLYHEMT016781.1">
    <property type="protein sequence ID" value="CLYHEMP016781.1"/>
    <property type="gene ID" value="CLYHEMG016781"/>
</dbReference>
<comment type="similarity">
    <text evidence="2 9">Belongs to the mitochondrial carrier (TC 2.A.29) family.</text>
</comment>
<dbReference type="InterPro" id="IPR018108">
    <property type="entry name" value="MCP_transmembrane"/>
</dbReference>
<evidence type="ECO:0000256" key="2">
    <source>
        <dbReference type="ARBA" id="ARBA00006375"/>
    </source>
</evidence>
<proteinExistence type="inferred from homology"/>
<dbReference type="Pfam" id="PF00153">
    <property type="entry name" value="Mito_carr"/>
    <property type="match status" value="3"/>
</dbReference>
<feature type="repeat" description="Solcar" evidence="8">
    <location>
        <begin position="197"/>
        <end position="282"/>
    </location>
</feature>
<evidence type="ECO:0000313" key="10">
    <source>
        <dbReference type="EnsemblMetazoa" id="CLYHEMP016781.1"/>
    </source>
</evidence>
<name>A0A7M5X2E1_9CNID</name>